<dbReference type="EMBL" id="JAAKDE010000004">
    <property type="protein sequence ID" value="MBA2132527.1"/>
    <property type="molecule type" value="Genomic_DNA"/>
</dbReference>
<dbReference type="NCBIfam" id="TIGR00464">
    <property type="entry name" value="gltX_bact"/>
    <property type="match status" value="1"/>
</dbReference>
<keyword evidence="4 8" id="KW-0547">Nucleotide-binding</keyword>
<evidence type="ECO:0000256" key="7">
    <source>
        <dbReference type="ARBA" id="ARBA00023146"/>
    </source>
</evidence>
<dbReference type="GO" id="GO:0005829">
    <property type="term" value="C:cytosol"/>
    <property type="evidence" value="ECO:0007669"/>
    <property type="project" value="TreeGrafter"/>
</dbReference>
<dbReference type="Gene3D" id="3.40.50.620">
    <property type="entry name" value="HUPs"/>
    <property type="match status" value="1"/>
</dbReference>
<evidence type="ECO:0000256" key="6">
    <source>
        <dbReference type="ARBA" id="ARBA00022917"/>
    </source>
</evidence>
<dbReference type="GO" id="GO:0006424">
    <property type="term" value="P:glutamyl-tRNA aminoacylation"/>
    <property type="evidence" value="ECO:0007669"/>
    <property type="project" value="UniProtKB-UniRule"/>
</dbReference>
<dbReference type="InterPro" id="IPR020751">
    <property type="entry name" value="aa-tRNA-synth_I_codon-bd_sub2"/>
</dbReference>
<dbReference type="InterPro" id="IPR045462">
    <property type="entry name" value="aa-tRNA-synth_I_cd-bd"/>
</dbReference>
<proteinExistence type="inferred from homology"/>
<feature type="binding site" evidence="8">
    <location>
        <position position="146"/>
    </location>
    <ligand>
        <name>Zn(2+)</name>
        <dbReference type="ChEBI" id="CHEBI:29105"/>
    </ligand>
</feature>
<keyword evidence="8" id="KW-0479">Metal-binding</keyword>
<dbReference type="FunFam" id="3.40.50.620:FF:000045">
    <property type="entry name" value="Glutamate--tRNA ligase, mitochondrial"/>
    <property type="match status" value="1"/>
</dbReference>
<sequence>MSINQKRCFVMEAVRVRFAPSPTGYLHIGGARTALYDWLLARKTGGQFILRIEDTDRNRLVADAVQDIKESLRWLGLDWDEGPDAGGDAGPYFQSERLAIYQKYATQLVQAGKAYYCFCTPERLEEMRKKQEEAGQPSGYDRHCRELPAEEVERKLAAGDKYVIRFKVPLTGQTKVRDELRGEMVFDHQTLDDFVILKSDGFPTYHLASVVDDHLMGITHVIRGEEWIVSLPRHFLLYAAFGWNPPVFIHLPIFLAPDGKGKLSKRHGATGVREFREKGYLPEALVNFLLLLGWHPPTDQELFTLDQAVEAFSVDRLNTSPVNFSLDKLDWYNGIYIRKLSHEELAKRALPFLQKDGLLPDPCPPEQFAYLVRLMPLVQERIKLLSEISNAVGYFLREEIDPPAPELLVGKKGTAGEIADILGKVGAVLNQIDDFSEENLERVLRALAEELQLKPGQIFMPVRVAVTGQTATPGLFELLAALGKKKVLQRLWQAVTVLQGA</sequence>
<reference evidence="11" key="1">
    <citation type="submission" date="2020-06" db="EMBL/GenBank/DDBJ databases">
        <title>Novel chitinolytic bacterium.</title>
        <authorList>
            <person name="Ungkulpasvich U."/>
            <person name="Kosugi A."/>
            <person name="Uke A."/>
        </authorList>
    </citation>
    <scope>NUCLEOTIDE SEQUENCE</scope>
    <source>
        <strain evidence="11">UUS1-1</strain>
    </source>
</reference>
<dbReference type="PANTHER" id="PTHR43311">
    <property type="entry name" value="GLUTAMATE--TRNA LIGASE"/>
    <property type="match status" value="1"/>
</dbReference>
<evidence type="ECO:0000256" key="3">
    <source>
        <dbReference type="ARBA" id="ARBA00022598"/>
    </source>
</evidence>
<feature type="domain" description="Glutamyl/glutaminyl-tRNA synthetase class Ib catalytic" evidence="9">
    <location>
        <begin position="14"/>
        <end position="331"/>
    </location>
</feature>
<dbReference type="EC" id="6.1.1.17" evidence="8"/>
<dbReference type="GO" id="GO:0004818">
    <property type="term" value="F:glutamate-tRNA ligase activity"/>
    <property type="evidence" value="ECO:0007669"/>
    <property type="project" value="UniProtKB-UniRule"/>
</dbReference>
<feature type="short sequence motif" description="'HIGH' region" evidence="8">
    <location>
        <begin position="20"/>
        <end position="30"/>
    </location>
</feature>
<evidence type="ECO:0000256" key="8">
    <source>
        <dbReference type="HAMAP-Rule" id="MF_00022"/>
    </source>
</evidence>
<comment type="subcellular location">
    <subcellularLocation>
        <location evidence="8">Cytoplasm</location>
    </subcellularLocation>
</comment>
<dbReference type="SUPFAM" id="SSF52374">
    <property type="entry name" value="Nucleotidylyl transferase"/>
    <property type="match status" value="1"/>
</dbReference>
<organism evidence="11 12">
    <name type="scientific">Capillibacterium thermochitinicola</name>
    <dbReference type="NCBI Taxonomy" id="2699427"/>
    <lineage>
        <taxon>Bacteria</taxon>
        <taxon>Bacillati</taxon>
        <taxon>Bacillota</taxon>
        <taxon>Capillibacterium</taxon>
    </lineage>
</organism>
<evidence type="ECO:0000256" key="5">
    <source>
        <dbReference type="ARBA" id="ARBA00022840"/>
    </source>
</evidence>
<feature type="binding site" evidence="8">
    <location>
        <position position="144"/>
    </location>
    <ligand>
        <name>Zn(2+)</name>
        <dbReference type="ChEBI" id="CHEBI:29105"/>
    </ligand>
</feature>
<dbReference type="Proteomes" id="UP000657177">
    <property type="component" value="Unassembled WGS sequence"/>
</dbReference>
<feature type="short sequence motif" description="'KMSKS' region" evidence="8">
    <location>
        <begin position="262"/>
        <end position="266"/>
    </location>
</feature>
<comment type="subunit">
    <text evidence="8">Monomer.</text>
</comment>
<dbReference type="InterPro" id="IPR014729">
    <property type="entry name" value="Rossmann-like_a/b/a_fold"/>
</dbReference>
<dbReference type="Pfam" id="PF00749">
    <property type="entry name" value="tRNA-synt_1c"/>
    <property type="match status" value="1"/>
</dbReference>
<dbReference type="InterPro" id="IPR004527">
    <property type="entry name" value="Glu-tRNA-ligase_bac/mito"/>
</dbReference>
<evidence type="ECO:0000259" key="10">
    <source>
        <dbReference type="Pfam" id="PF19269"/>
    </source>
</evidence>
<gene>
    <name evidence="8" type="primary">gltX</name>
    <name evidence="11" type="ORF">G5B42_03080</name>
</gene>
<dbReference type="InterPro" id="IPR033910">
    <property type="entry name" value="GluRS_core"/>
</dbReference>
<keyword evidence="2 8" id="KW-0963">Cytoplasm</keyword>
<accession>A0A8J6LRU6</accession>
<comment type="cofactor">
    <cofactor evidence="8">
        <name>Zn(2+)</name>
        <dbReference type="ChEBI" id="CHEBI:29105"/>
    </cofactor>
    <text evidence="8">Binds 1 zinc ion per subunit.</text>
</comment>
<dbReference type="GO" id="GO:0005524">
    <property type="term" value="F:ATP binding"/>
    <property type="evidence" value="ECO:0007669"/>
    <property type="project" value="UniProtKB-UniRule"/>
</dbReference>
<feature type="binding site" evidence="8">
    <location>
        <position position="119"/>
    </location>
    <ligand>
        <name>Zn(2+)</name>
        <dbReference type="ChEBI" id="CHEBI:29105"/>
    </ligand>
</feature>
<keyword evidence="6 8" id="KW-0648">Protein biosynthesis</keyword>
<name>A0A8J6LRU6_9FIRM</name>
<comment type="similarity">
    <text evidence="1 8">Belongs to the class-I aminoacyl-tRNA synthetase family. Glutamate--tRNA ligase type 1 subfamily.</text>
</comment>
<comment type="function">
    <text evidence="8">Catalyzes the attachment of glutamate to tRNA(Glu) in a two-step reaction: glutamate is first activated by ATP to form Glu-AMP and then transferred to the acceptor end of tRNA(Glu).</text>
</comment>
<dbReference type="Pfam" id="PF19269">
    <property type="entry name" value="Anticodon_2"/>
    <property type="match status" value="1"/>
</dbReference>
<keyword evidence="7 8" id="KW-0030">Aminoacyl-tRNA synthetase</keyword>
<dbReference type="CDD" id="cd00808">
    <property type="entry name" value="GluRS_core"/>
    <property type="match status" value="1"/>
</dbReference>
<protein>
    <recommendedName>
        <fullName evidence="8">Glutamate--tRNA ligase</fullName>
        <ecNumber evidence="8">6.1.1.17</ecNumber>
    </recommendedName>
    <alternativeName>
        <fullName evidence="8">Glutamyl-tRNA synthetase</fullName>
        <shortName evidence="8">GluRS</shortName>
    </alternativeName>
</protein>
<evidence type="ECO:0000256" key="4">
    <source>
        <dbReference type="ARBA" id="ARBA00022741"/>
    </source>
</evidence>
<evidence type="ECO:0000256" key="2">
    <source>
        <dbReference type="ARBA" id="ARBA00022490"/>
    </source>
</evidence>
<dbReference type="InterPro" id="IPR020752">
    <property type="entry name" value="Glu-tRNA-synth_I_codon-bd_sub1"/>
</dbReference>
<evidence type="ECO:0000259" key="9">
    <source>
        <dbReference type="Pfam" id="PF00749"/>
    </source>
</evidence>
<dbReference type="InterPro" id="IPR049940">
    <property type="entry name" value="GluQ/Sye"/>
</dbReference>
<keyword evidence="3 8" id="KW-0436">Ligase</keyword>
<dbReference type="PRINTS" id="PR00987">
    <property type="entry name" value="TRNASYNTHGLU"/>
</dbReference>
<dbReference type="GO" id="GO:0008270">
    <property type="term" value="F:zinc ion binding"/>
    <property type="evidence" value="ECO:0007669"/>
    <property type="project" value="UniProtKB-UniRule"/>
</dbReference>
<dbReference type="Gene3D" id="1.10.8.70">
    <property type="entry name" value="Glutamate-tRNA synthetase, class I, anticodon-binding domain 1"/>
    <property type="match status" value="1"/>
</dbReference>
<dbReference type="Gene3D" id="1.10.10.350">
    <property type="match status" value="1"/>
</dbReference>
<dbReference type="InterPro" id="IPR001412">
    <property type="entry name" value="aa-tRNA-synth_I_CS"/>
</dbReference>
<dbReference type="GO" id="GO:0000049">
    <property type="term" value="F:tRNA binding"/>
    <property type="evidence" value="ECO:0007669"/>
    <property type="project" value="InterPro"/>
</dbReference>
<dbReference type="SUPFAM" id="SSF48163">
    <property type="entry name" value="An anticodon-binding domain of class I aminoacyl-tRNA synthetases"/>
    <property type="match status" value="1"/>
</dbReference>
<evidence type="ECO:0000256" key="1">
    <source>
        <dbReference type="ARBA" id="ARBA00007894"/>
    </source>
</evidence>
<comment type="caution">
    <text evidence="11">The sequence shown here is derived from an EMBL/GenBank/DDBJ whole genome shotgun (WGS) entry which is preliminary data.</text>
</comment>
<dbReference type="AlphaFoldDB" id="A0A8J6LRU6"/>
<comment type="catalytic activity">
    <reaction evidence="8">
        <text>tRNA(Glu) + L-glutamate + ATP = L-glutamyl-tRNA(Glu) + AMP + diphosphate</text>
        <dbReference type="Rhea" id="RHEA:23540"/>
        <dbReference type="Rhea" id="RHEA-COMP:9663"/>
        <dbReference type="Rhea" id="RHEA-COMP:9680"/>
        <dbReference type="ChEBI" id="CHEBI:29985"/>
        <dbReference type="ChEBI" id="CHEBI:30616"/>
        <dbReference type="ChEBI" id="CHEBI:33019"/>
        <dbReference type="ChEBI" id="CHEBI:78442"/>
        <dbReference type="ChEBI" id="CHEBI:78520"/>
        <dbReference type="ChEBI" id="CHEBI:456215"/>
        <dbReference type="EC" id="6.1.1.17"/>
    </reaction>
</comment>
<dbReference type="InterPro" id="IPR008925">
    <property type="entry name" value="aa_tRNA-synth_I_cd-bd_sf"/>
</dbReference>
<keyword evidence="8" id="KW-0862">Zinc</keyword>
<dbReference type="InterPro" id="IPR000924">
    <property type="entry name" value="Glu/Gln-tRNA-synth"/>
</dbReference>
<dbReference type="PROSITE" id="PS00178">
    <property type="entry name" value="AA_TRNA_LIGASE_I"/>
    <property type="match status" value="1"/>
</dbReference>
<dbReference type="HAMAP" id="MF_00022">
    <property type="entry name" value="Glu_tRNA_synth_type1"/>
    <property type="match status" value="1"/>
</dbReference>
<keyword evidence="5 8" id="KW-0067">ATP-binding</keyword>
<feature type="binding site" evidence="8">
    <location>
        <position position="265"/>
    </location>
    <ligand>
        <name>ATP</name>
        <dbReference type="ChEBI" id="CHEBI:30616"/>
    </ligand>
</feature>
<evidence type="ECO:0000313" key="12">
    <source>
        <dbReference type="Proteomes" id="UP000657177"/>
    </source>
</evidence>
<keyword evidence="12" id="KW-1185">Reference proteome</keyword>
<feature type="domain" description="Aminoacyl-tRNA synthetase class I anticodon-binding" evidence="10">
    <location>
        <begin position="344"/>
        <end position="494"/>
    </location>
</feature>
<dbReference type="InterPro" id="IPR020058">
    <property type="entry name" value="Glu/Gln-tRNA-synth_Ib_cat-dom"/>
</dbReference>
<dbReference type="PANTHER" id="PTHR43311:SF2">
    <property type="entry name" value="GLUTAMATE--TRNA LIGASE, MITOCHONDRIAL-RELATED"/>
    <property type="match status" value="1"/>
</dbReference>
<evidence type="ECO:0000313" key="11">
    <source>
        <dbReference type="EMBL" id="MBA2132527.1"/>
    </source>
</evidence>
<feature type="binding site" evidence="8">
    <location>
        <position position="117"/>
    </location>
    <ligand>
        <name>Zn(2+)</name>
        <dbReference type="ChEBI" id="CHEBI:29105"/>
    </ligand>
</feature>